<proteinExistence type="predicted"/>
<comment type="caution">
    <text evidence="1">The sequence shown here is derived from an EMBL/GenBank/DDBJ whole genome shotgun (WGS) entry which is preliminary data.</text>
</comment>
<keyword evidence="2" id="KW-1185">Reference proteome</keyword>
<dbReference type="EMBL" id="JAPWGY010000012">
    <property type="protein sequence ID" value="MCZ4282920.1"/>
    <property type="molecule type" value="Genomic_DNA"/>
</dbReference>
<sequence length="72" mass="7466">MGFSSAYLDGKPLFSVGGIDLSTAARRSQSGEPERLRLTAGDLLDHDGDSIPLLDAGELGDLLSGDLSFSLA</sequence>
<protein>
    <submittedName>
        <fullName evidence="1">Uncharacterized protein</fullName>
    </submittedName>
</protein>
<evidence type="ECO:0000313" key="1">
    <source>
        <dbReference type="EMBL" id="MCZ4282920.1"/>
    </source>
</evidence>
<reference evidence="1" key="1">
    <citation type="submission" date="2022-12" db="EMBL/GenBank/DDBJ databases">
        <title>Bacterial isolates from different developmental stages of Nematostella vectensis.</title>
        <authorList>
            <person name="Fraune S."/>
        </authorList>
    </citation>
    <scope>NUCLEOTIDE SEQUENCE</scope>
    <source>
        <strain evidence="1">G21630-S1</strain>
    </source>
</reference>
<gene>
    <name evidence="1" type="ORF">O4H49_19200</name>
</gene>
<evidence type="ECO:0000313" key="2">
    <source>
        <dbReference type="Proteomes" id="UP001069802"/>
    </source>
</evidence>
<organism evidence="1 2">
    <name type="scientific">Kiloniella laminariae</name>
    <dbReference type="NCBI Taxonomy" id="454162"/>
    <lineage>
        <taxon>Bacteria</taxon>
        <taxon>Pseudomonadati</taxon>
        <taxon>Pseudomonadota</taxon>
        <taxon>Alphaproteobacteria</taxon>
        <taxon>Rhodospirillales</taxon>
        <taxon>Kiloniellaceae</taxon>
        <taxon>Kiloniella</taxon>
    </lineage>
</organism>
<dbReference type="Proteomes" id="UP001069802">
    <property type="component" value="Unassembled WGS sequence"/>
</dbReference>
<name>A0ABT4LP60_9PROT</name>
<accession>A0ABT4LP60</accession>
<dbReference type="RefSeq" id="WP_269425062.1">
    <property type="nucleotide sequence ID" value="NZ_JAPWGY010000012.1"/>
</dbReference>